<protein>
    <submittedName>
        <fullName evidence="2">Uncharacterized protein</fullName>
    </submittedName>
</protein>
<proteinExistence type="predicted"/>
<organism evidence="2 3">
    <name type="scientific">Folsomia candida</name>
    <name type="common">Springtail</name>
    <dbReference type="NCBI Taxonomy" id="158441"/>
    <lineage>
        <taxon>Eukaryota</taxon>
        <taxon>Metazoa</taxon>
        <taxon>Ecdysozoa</taxon>
        <taxon>Arthropoda</taxon>
        <taxon>Hexapoda</taxon>
        <taxon>Collembola</taxon>
        <taxon>Entomobryomorpha</taxon>
        <taxon>Isotomoidea</taxon>
        <taxon>Isotomidae</taxon>
        <taxon>Proisotominae</taxon>
        <taxon>Folsomia</taxon>
    </lineage>
</organism>
<feature type="chain" id="PRO_5012352837" evidence="1">
    <location>
        <begin position="27"/>
        <end position="376"/>
    </location>
</feature>
<dbReference type="AlphaFoldDB" id="A0A226D498"/>
<evidence type="ECO:0000256" key="1">
    <source>
        <dbReference type="SAM" id="SignalP"/>
    </source>
</evidence>
<keyword evidence="1" id="KW-0732">Signal</keyword>
<sequence>MKRRLNSSPLKFFLIIISNFATFCLSDFHQDLNLFEKCHILICIISSPHTDNLDLDNIALIRHPVQLTYPEKVFNNSRHPENDSYAKLYSQILPDFQPFLTKTPLKWKLLTILGAGSQNYFRIVDNFLNYIDSNLLSGASIQQVDIYRTYFSTCLVLMYLPNSDDGLIDHVAKLVFKNHLYFKKYHVNHIFLRTKSPTTIVHICKICFPNWAVSRLDFNPGHIQNLVDNLIHKSVHHLAVDLKFASHFEVDLITLLHRETLVEFRTLFLNTIFSLILKSYLRINISRGEEYFEFSALQRIEFMYPSDLEYFTSSSSQSISFIPPDLHYVMWTDVSLSVATCSSLLGEYVTFRNYLTPSKPGRGPSSQFPSPPWQSF</sequence>
<dbReference type="Proteomes" id="UP000198287">
    <property type="component" value="Unassembled WGS sequence"/>
</dbReference>
<evidence type="ECO:0000313" key="3">
    <source>
        <dbReference type="Proteomes" id="UP000198287"/>
    </source>
</evidence>
<reference evidence="2 3" key="1">
    <citation type="submission" date="2015-12" db="EMBL/GenBank/DDBJ databases">
        <title>The genome of Folsomia candida.</title>
        <authorList>
            <person name="Faddeeva A."/>
            <person name="Derks M.F."/>
            <person name="Anvar Y."/>
            <person name="Smit S."/>
            <person name="Van Straalen N."/>
            <person name="Roelofs D."/>
        </authorList>
    </citation>
    <scope>NUCLEOTIDE SEQUENCE [LARGE SCALE GENOMIC DNA]</scope>
    <source>
        <strain evidence="2 3">VU population</strain>
        <tissue evidence="2">Whole body</tissue>
    </source>
</reference>
<name>A0A226D498_FOLCA</name>
<gene>
    <name evidence="2" type="ORF">Fcan01_25557</name>
</gene>
<feature type="signal peptide" evidence="1">
    <location>
        <begin position="1"/>
        <end position="26"/>
    </location>
</feature>
<evidence type="ECO:0000313" key="2">
    <source>
        <dbReference type="EMBL" id="OXA39648.1"/>
    </source>
</evidence>
<keyword evidence="3" id="KW-1185">Reference proteome</keyword>
<comment type="caution">
    <text evidence="2">The sequence shown here is derived from an EMBL/GenBank/DDBJ whole genome shotgun (WGS) entry which is preliminary data.</text>
</comment>
<accession>A0A226D498</accession>
<dbReference type="EMBL" id="LNIX01000037">
    <property type="protein sequence ID" value="OXA39648.1"/>
    <property type="molecule type" value="Genomic_DNA"/>
</dbReference>